<organism evidence="2 3">
    <name type="scientific">Cephalotus follicularis</name>
    <name type="common">Albany pitcher plant</name>
    <dbReference type="NCBI Taxonomy" id="3775"/>
    <lineage>
        <taxon>Eukaryota</taxon>
        <taxon>Viridiplantae</taxon>
        <taxon>Streptophyta</taxon>
        <taxon>Embryophyta</taxon>
        <taxon>Tracheophyta</taxon>
        <taxon>Spermatophyta</taxon>
        <taxon>Magnoliopsida</taxon>
        <taxon>eudicotyledons</taxon>
        <taxon>Gunneridae</taxon>
        <taxon>Pentapetalae</taxon>
        <taxon>rosids</taxon>
        <taxon>fabids</taxon>
        <taxon>Oxalidales</taxon>
        <taxon>Cephalotaceae</taxon>
        <taxon>Cephalotus</taxon>
    </lineage>
</organism>
<dbReference type="OrthoDB" id="1743486at2759"/>
<protein>
    <submittedName>
        <fullName evidence="2">Uncharacterized protein</fullName>
    </submittedName>
</protein>
<sequence>MASKPENIFKTKASYSETFNTARQLSPTITNENIYAPIPAESLTTIYSQVAPTISPTNPSQKFKTTTKHVKNPHSEYLFCIEPEFAKNCKTPLEITRKAFYKDWHFYNSDPQKTQTFFEYILVDTDSIKINPKTDPKNPCLITRTSVFIQKILTIQEWGQSPQLYKQFSSPFIPSAYNYFDYIDAWKYAFLFQNIQNRHSWFFCFDKTFNIDQTIPYWFIHQWWIYYGPHKDILPPTIVEALLTFHKHTENIKLCPTMLRFFIYCKLSWIMYWDYSIEQTEDILPTLYRNFWTKWWNNYDLSKCTSHTILQSLQDKIKQSQQFALTKSQIQTAIASSSSKQELQEQIKKLQEALANIPDSDSDKEDIESQVLVNLGDDEDFLPIVSHRRKGKEKITKTGKKNHWLATTYS</sequence>
<dbReference type="InParanoid" id="A0A1Q3CAK6"/>
<reference evidence="3" key="1">
    <citation type="submission" date="2016-04" db="EMBL/GenBank/DDBJ databases">
        <title>Cephalotus genome sequencing.</title>
        <authorList>
            <person name="Fukushima K."/>
            <person name="Hasebe M."/>
            <person name="Fang X."/>
        </authorList>
    </citation>
    <scope>NUCLEOTIDE SEQUENCE [LARGE SCALE GENOMIC DNA]</scope>
    <source>
        <strain evidence="3">cv. St1</strain>
    </source>
</reference>
<gene>
    <name evidence="2" type="ORF">CFOL_v3_20610</name>
</gene>
<dbReference type="Proteomes" id="UP000187406">
    <property type="component" value="Unassembled WGS sequence"/>
</dbReference>
<name>A0A1Q3CAK6_CEPFO</name>
<comment type="caution">
    <text evidence="2">The sequence shown here is derived from an EMBL/GenBank/DDBJ whole genome shotgun (WGS) entry which is preliminary data.</text>
</comment>
<dbReference type="PANTHER" id="PTHR48434:SF1">
    <property type="entry name" value="(RAPE) HYPOTHETICAL PROTEIN"/>
    <property type="match status" value="1"/>
</dbReference>
<evidence type="ECO:0000313" key="2">
    <source>
        <dbReference type="EMBL" id="GAV77138.1"/>
    </source>
</evidence>
<evidence type="ECO:0000313" key="3">
    <source>
        <dbReference type="Proteomes" id="UP000187406"/>
    </source>
</evidence>
<dbReference type="PANTHER" id="PTHR48434">
    <property type="entry name" value="(RAPE) HYPOTHETICAL PROTEIN"/>
    <property type="match status" value="1"/>
</dbReference>
<evidence type="ECO:0000256" key="1">
    <source>
        <dbReference type="SAM" id="Coils"/>
    </source>
</evidence>
<keyword evidence="3" id="KW-1185">Reference proteome</keyword>
<dbReference type="EMBL" id="BDDD01001577">
    <property type="protein sequence ID" value="GAV77138.1"/>
    <property type="molecule type" value="Genomic_DNA"/>
</dbReference>
<proteinExistence type="predicted"/>
<accession>A0A1Q3CAK6</accession>
<keyword evidence="1" id="KW-0175">Coiled coil</keyword>
<feature type="coiled-coil region" evidence="1">
    <location>
        <begin position="333"/>
        <end position="360"/>
    </location>
</feature>
<dbReference type="AlphaFoldDB" id="A0A1Q3CAK6"/>